<evidence type="ECO:0000259" key="3">
    <source>
        <dbReference type="PROSITE" id="PS51186"/>
    </source>
</evidence>
<proteinExistence type="predicted"/>
<dbReference type="InterPro" id="IPR016181">
    <property type="entry name" value="Acyl_CoA_acyltransferase"/>
</dbReference>
<dbReference type="Proteomes" id="UP000186228">
    <property type="component" value="Unassembled WGS sequence"/>
</dbReference>
<evidence type="ECO:0000313" key="4">
    <source>
        <dbReference type="EMBL" id="SCB29630.1"/>
    </source>
</evidence>
<dbReference type="GO" id="GO:0016747">
    <property type="term" value="F:acyltransferase activity, transferring groups other than amino-acyl groups"/>
    <property type="evidence" value="ECO:0007669"/>
    <property type="project" value="InterPro"/>
</dbReference>
<dbReference type="PANTHER" id="PTHR43420">
    <property type="entry name" value="ACETYLTRANSFERASE"/>
    <property type="match status" value="1"/>
</dbReference>
<dbReference type="PANTHER" id="PTHR43420:SF44">
    <property type="entry name" value="ACETYLTRANSFERASE YPEA"/>
    <property type="match status" value="1"/>
</dbReference>
<feature type="domain" description="N-acetyltransferase" evidence="3">
    <location>
        <begin position="26"/>
        <end position="180"/>
    </location>
</feature>
<dbReference type="STRING" id="52131.GA0061100_107134"/>
<dbReference type="PROSITE" id="PS51186">
    <property type="entry name" value="GNAT"/>
    <property type="match status" value="1"/>
</dbReference>
<dbReference type="InterPro" id="IPR050680">
    <property type="entry name" value="YpeA/RimI_acetyltransf"/>
</dbReference>
<keyword evidence="4" id="KW-0687">Ribonucleoprotein</keyword>
<name>A0A1C3VPA5_9HYPH</name>
<keyword evidence="1" id="KW-0808">Transferase</keyword>
<accession>A0A1C3VPA5</accession>
<keyword evidence="4" id="KW-0689">Ribosomal protein</keyword>
<keyword evidence="5" id="KW-1185">Reference proteome</keyword>
<evidence type="ECO:0000256" key="1">
    <source>
        <dbReference type="ARBA" id="ARBA00022679"/>
    </source>
</evidence>
<dbReference type="CDD" id="cd04301">
    <property type="entry name" value="NAT_SF"/>
    <property type="match status" value="1"/>
</dbReference>
<sequence length="180" mass="20694">MTDTVIASLPEFPAQTGHHRLCVSAYTLRSARLDDLAFLRQLYHSFRKDELARIPWPQENKLAFLNQQFDLQHRYYITAFPQADFLIIEKDGVSIGRLYIDLGADIWHIVDIGFLPEWRGRGLGSATLKAIQDAAATNKSLGIALHVDRNNRRACELYQAFGFTIIETSDTHMRMEWRSL</sequence>
<dbReference type="AlphaFoldDB" id="A0A1C3VPA5"/>
<reference evidence="5" key="1">
    <citation type="submission" date="2016-08" db="EMBL/GenBank/DDBJ databases">
        <authorList>
            <person name="Varghese N."/>
            <person name="Submissions Spin"/>
        </authorList>
    </citation>
    <scope>NUCLEOTIDE SEQUENCE [LARGE SCALE GENOMIC DNA]</scope>
    <source>
        <strain evidence="5">CCBAU 57015</strain>
    </source>
</reference>
<protein>
    <submittedName>
        <fullName evidence="4">Ribosomal protein S18 acetylase RimI</fullName>
    </submittedName>
</protein>
<dbReference type="InterPro" id="IPR000182">
    <property type="entry name" value="GNAT_dom"/>
</dbReference>
<evidence type="ECO:0000256" key="2">
    <source>
        <dbReference type="ARBA" id="ARBA00023315"/>
    </source>
</evidence>
<dbReference type="SUPFAM" id="SSF55729">
    <property type="entry name" value="Acyl-CoA N-acyltransferases (Nat)"/>
    <property type="match status" value="1"/>
</dbReference>
<dbReference type="EMBL" id="FMAC01000007">
    <property type="protein sequence ID" value="SCB29630.1"/>
    <property type="molecule type" value="Genomic_DNA"/>
</dbReference>
<dbReference type="Gene3D" id="3.40.630.30">
    <property type="match status" value="1"/>
</dbReference>
<keyword evidence="2" id="KW-0012">Acyltransferase</keyword>
<gene>
    <name evidence="4" type="ORF">GA0061100_107134</name>
</gene>
<dbReference type="GO" id="GO:0005840">
    <property type="term" value="C:ribosome"/>
    <property type="evidence" value="ECO:0007669"/>
    <property type="project" value="UniProtKB-KW"/>
</dbReference>
<dbReference type="Pfam" id="PF00583">
    <property type="entry name" value="Acetyltransf_1"/>
    <property type="match status" value="1"/>
</dbReference>
<organism evidence="4 5">
    <name type="scientific">Rhizobium hainanense</name>
    <dbReference type="NCBI Taxonomy" id="52131"/>
    <lineage>
        <taxon>Bacteria</taxon>
        <taxon>Pseudomonadati</taxon>
        <taxon>Pseudomonadota</taxon>
        <taxon>Alphaproteobacteria</taxon>
        <taxon>Hyphomicrobiales</taxon>
        <taxon>Rhizobiaceae</taxon>
        <taxon>Rhizobium/Agrobacterium group</taxon>
        <taxon>Rhizobium</taxon>
    </lineage>
</organism>
<evidence type="ECO:0000313" key="5">
    <source>
        <dbReference type="Proteomes" id="UP000186228"/>
    </source>
</evidence>